<evidence type="ECO:0008006" key="3">
    <source>
        <dbReference type="Google" id="ProtNLM"/>
    </source>
</evidence>
<dbReference type="OrthoDB" id="1099019at2"/>
<dbReference type="EMBL" id="QSCR01000015">
    <property type="protein sequence ID" value="RGY17558.1"/>
    <property type="molecule type" value="Genomic_DNA"/>
</dbReference>
<reference evidence="1 2" key="1">
    <citation type="submission" date="2018-08" db="EMBL/GenBank/DDBJ databases">
        <title>A genome reference for cultivated species of the human gut microbiota.</title>
        <authorList>
            <person name="Zou Y."/>
            <person name="Xue W."/>
            <person name="Luo G."/>
        </authorList>
    </citation>
    <scope>NUCLEOTIDE SEQUENCE [LARGE SCALE GENOMIC DNA]</scope>
    <source>
        <strain evidence="1 2">OF02-7</strain>
    </source>
</reference>
<evidence type="ECO:0000313" key="1">
    <source>
        <dbReference type="EMBL" id="RGY17558.1"/>
    </source>
</evidence>
<dbReference type="Proteomes" id="UP000286063">
    <property type="component" value="Unassembled WGS sequence"/>
</dbReference>
<sequence>MSMKIVMIILGVTMLFLSGCHEKTIGYLITENAEYEPNSLTIPRELDPVTDAKRIKNQAPWVSYAMQGYEGTQQIMFSVESVTSTAGEEEAAKFMEELKIRGGGGALEYPLVHKAGPGTYTVSVRLTNPGYSQVVENAFTFIIE</sequence>
<gene>
    <name evidence="1" type="ORF">DXA50_09740</name>
</gene>
<evidence type="ECO:0000313" key="2">
    <source>
        <dbReference type="Proteomes" id="UP000286063"/>
    </source>
</evidence>
<proteinExistence type="predicted"/>
<name>A0A413IMX4_9BACT</name>
<comment type="caution">
    <text evidence="1">The sequence shown here is derived from an EMBL/GenBank/DDBJ whole genome shotgun (WGS) entry which is preliminary data.</text>
</comment>
<dbReference type="PROSITE" id="PS51257">
    <property type="entry name" value="PROKAR_LIPOPROTEIN"/>
    <property type="match status" value="1"/>
</dbReference>
<accession>A0A413IMX4</accession>
<protein>
    <recommendedName>
        <fullName evidence="3">DUF4625 domain-containing protein</fullName>
    </recommendedName>
</protein>
<organism evidence="1 2">
    <name type="scientific">Butyricimonas virosa</name>
    <dbReference type="NCBI Taxonomy" id="544645"/>
    <lineage>
        <taxon>Bacteria</taxon>
        <taxon>Pseudomonadati</taxon>
        <taxon>Bacteroidota</taxon>
        <taxon>Bacteroidia</taxon>
        <taxon>Bacteroidales</taxon>
        <taxon>Odoribacteraceae</taxon>
        <taxon>Butyricimonas</taxon>
    </lineage>
</organism>
<dbReference type="AlphaFoldDB" id="A0A413IMX4"/>